<proteinExistence type="predicted"/>
<dbReference type="EMBL" id="KQ983106">
    <property type="protein sequence ID" value="KYQ47427.1"/>
    <property type="molecule type" value="Genomic_DNA"/>
</dbReference>
<dbReference type="AlphaFoldDB" id="A0A151WHY2"/>
<accession>A0A151WHY2</accession>
<dbReference type="Proteomes" id="UP000075809">
    <property type="component" value="Unassembled WGS sequence"/>
</dbReference>
<keyword evidence="2" id="KW-1185">Reference proteome</keyword>
<organism evidence="1 2">
    <name type="scientific">Mycetomoellerius zeteki</name>
    <dbReference type="NCBI Taxonomy" id="64791"/>
    <lineage>
        <taxon>Eukaryota</taxon>
        <taxon>Metazoa</taxon>
        <taxon>Ecdysozoa</taxon>
        <taxon>Arthropoda</taxon>
        <taxon>Hexapoda</taxon>
        <taxon>Insecta</taxon>
        <taxon>Pterygota</taxon>
        <taxon>Neoptera</taxon>
        <taxon>Endopterygota</taxon>
        <taxon>Hymenoptera</taxon>
        <taxon>Apocrita</taxon>
        <taxon>Aculeata</taxon>
        <taxon>Formicoidea</taxon>
        <taxon>Formicidae</taxon>
        <taxon>Myrmicinae</taxon>
        <taxon>Mycetomoellerius</taxon>
    </lineage>
</organism>
<sequence length="108" mass="12454">MNEILESWEQIEESVALDKRLEALRLNTIEEEIESSRFRNTRMITLGEDGLRSQYVPPKPMVKKILKEPTVDSQDSGYSLLNDDKPKRSIKSLKQVCNLGCLSARDTW</sequence>
<name>A0A151WHY2_9HYME</name>
<protein>
    <submittedName>
        <fullName evidence="1">Uncharacterized protein</fullName>
    </submittedName>
</protein>
<evidence type="ECO:0000313" key="1">
    <source>
        <dbReference type="EMBL" id="KYQ47427.1"/>
    </source>
</evidence>
<gene>
    <name evidence="1" type="ORF">ALC60_13548</name>
</gene>
<reference evidence="1 2" key="1">
    <citation type="submission" date="2015-09" db="EMBL/GenBank/DDBJ databases">
        <title>Trachymyrmex zeteki WGS genome.</title>
        <authorList>
            <person name="Nygaard S."/>
            <person name="Hu H."/>
            <person name="Boomsma J."/>
            <person name="Zhang G."/>
        </authorList>
    </citation>
    <scope>NUCLEOTIDE SEQUENCE [LARGE SCALE GENOMIC DNA]</scope>
    <source>
        <strain evidence="1">Tzet28-1</strain>
        <tissue evidence="1">Whole body</tissue>
    </source>
</reference>
<dbReference type="STRING" id="64791.A0A151WHY2"/>
<evidence type="ECO:0000313" key="2">
    <source>
        <dbReference type="Proteomes" id="UP000075809"/>
    </source>
</evidence>